<evidence type="ECO:0000256" key="1">
    <source>
        <dbReference type="SAM" id="MobiDB-lite"/>
    </source>
</evidence>
<organism evidence="2 3">
    <name type="scientific">Mangrovactinospora gilvigrisea</name>
    <dbReference type="NCBI Taxonomy" id="1428644"/>
    <lineage>
        <taxon>Bacteria</taxon>
        <taxon>Bacillati</taxon>
        <taxon>Actinomycetota</taxon>
        <taxon>Actinomycetes</taxon>
        <taxon>Kitasatosporales</taxon>
        <taxon>Streptomycetaceae</taxon>
        <taxon>Mangrovactinospora</taxon>
    </lineage>
</organism>
<dbReference type="STRING" id="1428644.BIV57_18530"/>
<reference evidence="2 3" key="1">
    <citation type="submission" date="2016-10" db="EMBL/GenBank/DDBJ databases">
        <title>Genome sequence of Streptomyces gilvigriseus MUSC 26.</title>
        <authorList>
            <person name="Lee L.-H."/>
            <person name="Ser H.-L."/>
        </authorList>
    </citation>
    <scope>NUCLEOTIDE SEQUENCE [LARGE SCALE GENOMIC DNA]</scope>
    <source>
        <strain evidence="2 3">MUSC 26</strain>
    </source>
</reference>
<dbReference type="RefSeq" id="WP_071658022.1">
    <property type="nucleotide sequence ID" value="NZ_MLCF01000119.1"/>
</dbReference>
<proteinExistence type="predicted"/>
<dbReference type="Proteomes" id="UP000243342">
    <property type="component" value="Unassembled WGS sequence"/>
</dbReference>
<dbReference type="InterPro" id="IPR044918">
    <property type="entry name" value="DUF3349_helical"/>
</dbReference>
<evidence type="ECO:0008006" key="4">
    <source>
        <dbReference type="Google" id="ProtNLM"/>
    </source>
</evidence>
<accession>A0A1J7C8R3</accession>
<name>A0A1J7C8R3_9ACTN</name>
<dbReference type="OrthoDB" id="4350726at2"/>
<comment type="caution">
    <text evidence="2">The sequence shown here is derived from an EMBL/GenBank/DDBJ whole genome shotgun (WGS) entry which is preliminary data.</text>
</comment>
<sequence>MDLPPFLAAVVGWLRAGYPEGVPEQDYQPLFALLGTHLTDDHLAAVAEEMASGAEPGPAAAIRAARDSASAAGAAGSRPPTAALARVSARLAAGGWPLARPPES</sequence>
<dbReference type="Gene3D" id="1.10.150.430">
    <property type="entry name" value="DUF3349, helical bundle"/>
    <property type="match status" value="1"/>
</dbReference>
<dbReference type="AlphaFoldDB" id="A0A1J7C8R3"/>
<dbReference type="EMBL" id="MLCF01000119">
    <property type="protein sequence ID" value="OIV36018.1"/>
    <property type="molecule type" value="Genomic_DNA"/>
</dbReference>
<keyword evidence="3" id="KW-1185">Reference proteome</keyword>
<gene>
    <name evidence="2" type="ORF">BIV57_18530</name>
</gene>
<feature type="region of interest" description="Disordered" evidence="1">
    <location>
        <begin position="57"/>
        <end position="79"/>
    </location>
</feature>
<evidence type="ECO:0000313" key="2">
    <source>
        <dbReference type="EMBL" id="OIV36018.1"/>
    </source>
</evidence>
<dbReference type="Pfam" id="PF11829">
    <property type="entry name" value="DUF3349"/>
    <property type="match status" value="1"/>
</dbReference>
<protein>
    <recommendedName>
        <fullName evidence="4">DUF3349 domain-containing protein</fullName>
    </recommendedName>
</protein>
<dbReference type="InterPro" id="IPR021784">
    <property type="entry name" value="DUF3349"/>
</dbReference>
<evidence type="ECO:0000313" key="3">
    <source>
        <dbReference type="Proteomes" id="UP000243342"/>
    </source>
</evidence>